<dbReference type="CTD" id="9809817"/>
<proteinExistence type="predicted"/>
<dbReference type="KEGG" id="crq:GCK72_022284"/>
<dbReference type="Proteomes" id="UP000483820">
    <property type="component" value="Chromosome X"/>
</dbReference>
<name>A0A6A5FTC5_CAERE</name>
<gene>
    <name evidence="1" type="ORF">GCK72_022284</name>
</gene>
<dbReference type="EMBL" id="WUAV01000006">
    <property type="protein sequence ID" value="KAF1745837.1"/>
    <property type="molecule type" value="Genomic_DNA"/>
</dbReference>
<organism evidence="1 2">
    <name type="scientific">Caenorhabditis remanei</name>
    <name type="common">Caenorhabditis vulgaris</name>
    <dbReference type="NCBI Taxonomy" id="31234"/>
    <lineage>
        <taxon>Eukaryota</taxon>
        <taxon>Metazoa</taxon>
        <taxon>Ecdysozoa</taxon>
        <taxon>Nematoda</taxon>
        <taxon>Chromadorea</taxon>
        <taxon>Rhabditida</taxon>
        <taxon>Rhabditina</taxon>
        <taxon>Rhabditomorpha</taxon>
        <taxon>Rhabditoidea</taxon>
        <taxon>Rhabditidae</taxon>
        <taxon>Peloderinae</taxon>
        <taxon>Caenorhabditis</taxon>
    </lineage>
</organism>
<accession>A0A6A5FTC5</accession>
<sequence>MSAISKLWDKLPNEMKLKVVGQLDIVGKIQLGRCSRSDYEIVDICKEPMNIIRIDLKIKNGFVRWAIVQTNGKMIQVDYTEKDGVCFIRRKRSTKSIPIRNASALDQSLIDLCKILGGSHVTIEQFRLYITGDDDNFSAERAGSYFDVLVKRFGRLSQKLKIGKINIDYSSFTVYEEDMLRGLELLDPSIIYSVVIKGDEVGTILNTKNVMDCEAWKNSVHLICTPAIRPMEAFWDKTRVSTGLVVESLDFLPRLIKHLRVKPIFEQMVLTLSYFGEDPSGEELMDTLIAMCPESNYDSPVQHAYLRNYTLKREGYHMRVEISENKVKLFAVKNGEEEEEFVEMQA</sequence>
<dbReference type="RefSeq" id="XP_003107082.2">
    <property type="nucleotide sequence ID" value="XM_003107034.2"/>
</dbReference>
<dbReference type="AlphaFoldDB" id="A0A6A5FTC5"/>
<reference evidence="1 2" key="1">
    <citation type="submission" date="2019-12" db="EMBL/GenBank/DDBJ databases">
        <title>Chromosome-level assembly of the Caenorhabditis remanei genome.</title>
        <authorList>
            <person name="Teterina A.A."/>
            <person name="Willis J.H."/>
            <person name="Phillips P.C."/>
        </authorList>
    </citation>
    <scope>NUCLEOTIDE SEQUENCE [LARGE SCALE GENOMIC DNA]</scope>
    <source>
        <strain evidence="1 2">PX506</strain>
        <tissue evidence="1">Whole organism</tissue>
    </source>
</reference>
<comment type="caution">
    <text evidence="1">The sequence shown here is derived from an EMBL/GenBank/DDBJ whole genome shotgun (WGS) entry which is preliminary data.</text>
</comment>
<evidence type="ECO:0000313" key="2">
    <source>
        <dbReference type="Proteomes" id="UP000483820"/>
    </source>
</evidence>
<protein>
    <recommendedName>
        <fullName evidence="3">DUF38 domain-containing protein</fullName>
    </recommendedName>
</protein>
<evidence type="ECO:0000313" key="1">
    <source>
        <dbReference type="EMBL" id="KAF1745837.1"/>
    </source>
</evidence>
<dbReference type="GeneID" id="9809817"/>
<evidence type="ECO:0008006" key="3">
    <source>
        <dbReference type="Google" id="ProtNLM"/>
    </source>
</evidence>